<proteinExistence type="predicted"/>
<keyword evidence="3" id="KW-1185">Reference proteome</keyword>
<dbReference type="STRING" id="76595.SAMN05660313_02132"/>
<gene>
    <name evidence="2" type="ORF">SAMN05660313_02132</name>
</gene>
<sequence>MPENKTIFYQSKKEKVIQILVFTILLLFFIGLSILSLIMFMSFFDGKTITDIKSIFFLIFMSIILLSPVVISIYLVIGIYSQFKRTKVICEIDNNNIYFSDYSIWIKKPRTILKKTTIPITDIKSVETKKVLFETVLKLEFTLNKYNTLKGGINSSLNRISAKDKESLVSKIEAIHSNKKDRLNE</sequence>
<evidence type="ECO:0000313" key="2">
    <source>
        <dbReference type="EMBL" id="SFW49919.1"/>
    </source>
</evidence>
<feature type="transmembrane region" description="Helical" evidence="1">
    <location>
        <begin position="20"/>
        <end position="43"/>
    </location>
</feature>
<reference evidence="3" key="1">
    <citation type="submission" date="2016-11" db="EMBL/GenBank/DDBJ databases">
        <authorList>
            <person name="Varghese N."/>
            <person name="Submissions S."/>
        </authorList>
    </citation>
    <scope>NUCLEOTIDE SEQUENCE [LARGE SCALE GENOMIC DNA]</scope>
    <source>
        <strain evidence="3">DSM 24786</strain>
    </source>
</reference>
<dbReference type="OrthoDB" id="1441667at2"/>
<evidence type="ECO:0008006" key="4">
    <source>
        <dbReference type="Google" id="ProtNLM"/>
    </source>
</evidence>
<keyword evidence="1" id="KW-0472">Membrane</keyword>
<accession>A0A1K1PQI5</accession>
<dbReference type="AlphaFoldDB" id="A0A1K1PQI5"/>
<dbReference type="RefSeq" id="WP_072303740.1">
    <property type="nucleotide sequence ID" value="NZ_FPIY01000002.1"/>
</dbReference>
<name>A0A1K1PQI5_9FLAO</name>
<evidence type="ECO:0000313" key="3">
    <source>
        <dbReference type="Proteomes" id="UP000183257"/>
    </source>
</evidence>
<dbReference type="EMBL" id="FPIY01000002">
    <property type="protein sequence ID" value="SFW49919.1"/>
    <property type="molecule type" value="Genomic_DNA"/>
</dbReference>
<protein>
    <recommendedName>
        <fullName evidence="4">PH domain-containing protein</fullName>
    </recommendedName>
</protein>
<keyword evidence="1" id="KW-1133">Transmembrane helix</keyword>
<keyword evidence="1" id="KW-0812">Transmembrane</keyword>
<feature type="transmembrane region" description="Helical" evidence="1">
    <location>
        <begin position="55"/>
        <end position="77"/>
    </location>
</feature>
<organism evidence="2 3">
    <name type="scientific">Cellulophaga fucicola</name>
    <dbReference type="NCBI Taxonomy" id="76595"/>
    <lineage>
        <taxon>Bacteria</taxon>
        <taxon>Pseudomonadati</taxon>
        <taxon>Bacteroidota</taxon>
        <taxon>Flavobacteriia</taxon>
        <taxon>Flavobacteriales</taxon>
        <taxon>Flavobacteriaceae</taxon>
        <taxon>Cellulophaga</taxon>
    </lineage>
</organism>
<dbReference type="Proteomes" id="UP000183257">
    <property type="component" value="Unassembled WGS sequence"/>
</dbReference>
<evidence type="ECO:0000256" key="1">
    <source>
        <dbReference type="SAM" id="Phobius"/>
    </source>
</evidence>